<name>A0A506PM33_9FLAO</name>
<dbReference type="PANTHER" id="PTHR48079">
    <property type="entry name" value="PROTEIN YEEZ"/>
    <property type="match status" value="1"/>
</dbReference>
<sequence length="269" mass="30108">MNKQISIIGCGWFGLPLAKYLKKEGFNIKGSTTSYDKLAVLSSEEIDPFLINLSREGIIGDITNFLKNSDTVVINIPPGFKKDPKKDFVTEMKHLLKAVELSKVKNVLLISSTSVYEDTTVIPEISCDTLPNAQSKSAQQLIAVESLFRNSKCFKTTILRFAGLIGDNRHPCYHLSGKIDVANPNAPVNLIHLNDCVNISGLIIKNDVFGLTFNAAFNQHPTKFNYYTNKCKALNLEPPTFSFLEKSKGKIINSWFLVRKLNYTFKQPI</sequence>
<dbReference type="EMBL" id="VHIQ01000002">
    <property type="protein sequence ID" value="TPV34781.1"/>
    <property type="molecule type" value="Genomic_DNA"/>
</dbReference>
<evidence type="ECO:0000313" key="1">
    <source>
        <dbReference type="EMBL" id="TPV34781.1"/>
    </source>
</evidence>
<proteinExistence type="predicted"/>
<dbReference type="GO" id="GO:0004029">
    <property type="term" value="F:aldehyde dehydrogenase (NAD+) activity"/>
    <property type="evidence" value="ECO:0007669"/>
    <property type="project" value="TreeGrafter"/>
</dbReference>
<comment type="caution">
    <text evidence="1">The sequence shown here is derived from an EMBL/GenBank/DDBJ whole genome shotgun (WGS) entry which is preliminary data.</text>
</comment>
<reference evidence="1 2" key="1">
    <citation type="submission" date="2019-06" db="EMBL/GenBank/DDBJ databases">
        <title>Flavobacteriaceae Paucihalobacterium erythroidium CWB-1, complete genome.</title>
        <authorList>
            <person name="Wu S."/>
        </authorList>
    </citation>
    <scope>NUCLEOTIDE SEQUENCE [LARGE SCALE GENOMIC DNA]</scope>
    <source>
        <strain evidence="1 2">CWB-1</strain>
    </source>
</reference>
<dbReference type="RefSeq" id="WP_140989204.1">
    <property type="nucleotide sequence ID" value="NZ_VHIQ01000002.1"/>
</dbReference>
<dbReference type="PANTHER" id="PTHR48079:SF6">
    <property type="entry name" value="NAD(P)-BINDING DOMAIN-CONTAINING PROTEIN-RELATED"/>
    <property type="match status" value="1"/>
</dbReference>
<dbReference type="AlphaFoldDB" id="A0A506PM33"/>
<gene>
    <name evidence="1" type="ORF">FJ651_04410</name>
</gene>
<dbReference type="InterPro" id="IPR051783">
    <property type="entry name" value="NAD(P)-dependent_oxidoreduct"/>
</dbReference>
<dbReference type="Gene3D" id="3.40.50.720">
    <property type="entry name" value="NAD(P)-binding Rossmann-like Domain"/>
    <property type="match status" value="1"/>
</dbReference>
<evidence type="ECO:0000313" key="2">
    <source>
        <dbReference type="Proteomes" id="UP000317332"/>
    </source>
</evidence>
<dbReference type="SUPFAM" id="SSF51735">
    <property type="entry name" value="NAD(P)-binding Rossmann-fold domains"/>
    <property type="match status" value="1"/>
</dbReference>
<dbReference type="OrthoDB" id="751203at2"/>
<dbReference type="GO" id="GO:0005737">
    <property type="term" value="C:cytoplasm"/>
    <property type="evidence" value="ECO:0007669"/>
    <property type="project" value="TreeGrafter"/>
</dbReference>
<protein>
    <submittedName>
        <fullName evidence="1">SDR family NAD(P)-dependent oxidoreductase</fullName>
    </submittedName>
</protein>
<dbReference type="Proteomes" id="UP000317332">
    <property type="component" value="Unassembled WGS sequence"/>
</dbReference>
<dbReference type="InterPro" id="IPR036291">
    <property type="entry name" value="NAD(P)-bd_dom_sf"/>
</dbReference>
<organism evidence="1 2">
    <name type="scientific">Paucihalobacter ruber</name>
    <dbReference type="NCBI Taxonomy" id="2567861"/>
    <lineage>
        <taxon>Bacteria</taxon>
        <taxon>Pseudomonadati</taxon>
        <taxon>Bacteroidota</taxon>
        <taxon>Flavobacteriia</taxon>
        <taxon>Flavobacteriales</taxon>
        <taxon>Flavobacteriaceae</taxon>
        <taxon>Paucihalobacter</taxon>
    </lineage>
</organism>
<keyword evidence="2" id="KW-1185">Reference proteome</keyword>
<accession>A0A506PM33</accession>